<evidence type="ECO:0000256" key="4">
    <source>
        <dbReference type="ARBA" id="ARBA00022833"/>
    </source>
</evidence>
<organism evidence="5 6">
    <name type="scientific">Intestinimonas butyriciproducens</name>
    <dbReference type="NCBI Taxonomy" id="1297617"/>
    <lineage>
        <taxon>Bacteria</taxon>
        <taxon>Bacillati</taxon>
        <taxon>Bacillota</taxon>
        <taxon>Clostridia</taxon>
        <taxon>Eubacteriales</taxon>
        <taxon>Intestinimonas</taxon>
    </lineage>
</organism>
<evidence type="ECO:0000256" key="1">
    <source>
        <dbReference type="ARBA" id="ARBA00001947"/>
    </source>
</evidence>
<dbReference type="Pfam" id="PF05853">
    <property type="entry name" value="BKACE"/>
    <property type="match status" value="1"/>
</dbReference>
<dbReference type="GO" id="GO:0043720">
    <property type="term" value="F:3-keto-5-aminohexanoate cleavage activity"/>
    <property type="evidence" value="ECO:0007669"/>
    <property type="project" value="InterPro"/>
</dbReference>
<evidence type="ECO:0000313" key="6">
    <source>
        <dbReference type="Proteomes" id="UP000064844"/>
    </source>
</evidence>
<dbReference type="RefSeq" id="WP_033118482.1">
    <property type="nucleotide sequence ID" value="NZ_CALICV010000101.1"/>
</dbReference>
<evidence type="ECO:0000313" key="5">
    <source>
        <dbReference type="EMBL" id="ALP92690.1"/>
    </source>
</evidence>
<dbReference type="Gene3D" id="3.20.20.70">
    <property type="entry name" value="Aldolase class I"/>
    <property type="match status" value="1"/>
</dbReference>
<comment type="cofactor">
    <cofactor evidence="1">
        <name>Zn(2+)</name>
        <dbReference type="ChEBI" id="CHEBI:29105"/>
    </cofactor>
</comment>
<dbReference type="GO" id="GO:0046872">
    <property type="term" value="F:metal ion binding"/>
    <property type="evidence" value="ECO:0007669"/>
    <property type="project" value="UniProtKB-KW"/>
</dbReference>
<reference evidence="5 6" key="1">
    <citation type="journal article" date="2015" name="Nat. Commun.">
        <title>Production of butyrate from lysine and the Amadori product fructoselysine by a human gut commensal.</title>
        <authorList>
            <person name="Bui T.P."/>
            <person name="Ritari J."/>
            <person name="Boeren S."/>
            <person name="de Waard P."/>
            <person name="Plugge C.M."/>
            <person name="de Vos W.M."/>
        </authorList>
    </citation>
    <scope>NUCLEOTIDE SEQUENCE [LARGE SCALE GENOMIC DNA]</scope>
    <source>
        <strain evidence="5 6">AF211</strain>
    </source>
</reference>
<dbReference type="EMBL" id="CP011307">
    <property type="protein sequence ID" value="ALP92690.1"/>
    <property type="molecule type" value="Genomic_DNA"/>
</dbReference>
<dbReference type="Proteomes" id="UP000064844">
    <property type="component" value="Chromosome"/>
</dbReference>
<dbReference type="AlphaFoldDB" id="A0A0S2W0C5"/>
<dbReference type="PATRIC" id="fig|1297617.4.peg.300"/>
<keyword evidence="2" id="KW-0808">Transferase</keyword>
<evidence type="ECO:0000256" key="2">
    <source>
        <dbReference type="ARBA" id="ARBA00022679"/>
    </source>
</evidence>
<accession>A0A0S2W0C5</accession>
<keyword evidence="3" id="KW-0479">Metal-binding</keyword>
<dbReference type="KEGG" id="ibu:IB211_00294"/>
<protein>
    <submittedName>
        <fullName evidence="5">3-keto-5-aminohexanoate cleavage enzyme</fullName>
    </submittedName>
</protein>
<evidence type="ECO:0000256" key="3">
    <source>
        <dbReference type="ARBA" id="ARBA00022723"/>
    </source>
</evidence>
<dbReference type="PANTHER" id="PTHR37418:SF2">
    <property type="entry name" value="3-KETO-5-AMINOHEXANOATE CLEAVAGE ENZYME"/>
    <property type="match status" value="1"/>
</dbReference>
<sequence length="273" mass="30437">MEKLIITVATTGSGTPLSKCPNLAITPEQIAEEVYQCYLAGASVAHIHVRDEQGGRSMDFARFKETVERIRDKCDILINLTTSGMEFSEEVRLKPLELRPDLASFNAGSMNFGEGIFINKEDMMKRFAQAMREYHVKPEIECYDAGMVENSLRLHREGFLSGPLHYQFVLGVKGGMAATERNLLFLAESIPADATWGAVGLGRQALTISTMAIHMGGNLRVGMEDNIYIRKGILAEHNVEFVDRIKRIADEFERPLATVGDARRILGLDEVWA</sequence>
<gene>
    <name evidence="5" type="ORF">IB211_00294</name>
</gene>
<dbReference type="InterPro" id="IPR013785">
    <property type="entry name" value="Aldolase_TIM"/>
</dbReference>
<name>A0A0S2W0C5_9FIRM</name>
<dbReference type="eggNOG" id="COG3246">
    <property type="taxonomic scope" value="Bacteria"/>
</dbReference>
<proteinExistence type="predicted"/>
<keyword evidence="6" id="KW-1185">Reference proteome</keyword>
<dbReference type="PANTHER" id="PTHR37418">
    <property type="entry name" value="3-KETO-5-AMINOHEXANOATE CLEAVAGE ENZYME-RELATED"/>
    <property type="match status" value="1"/>
</dbReference>
<reference evidence="6" key="2">
    <citation type="submission" date="2015-04" db="EMBL/GenBank/DDBJ databases">
        <title>A butyrogenic pathway from the amino acid lysine in a human gut commensal.</title>
        <authorList>
            <person name="de Vos W.M."/>
            <person name="Bui N.T.P."/>
            <person name="Plugge C.M."/>
            <person name="Ritari J."/>
        </authorList>
    </citation>
    <scope>NUCLEOTIDE SEQUENCE [LARGE SCALE GENOMIC DNA]</scope>
    <source>
        <strain evidence="6">AF211</strain>
    </source>
</reference>
<dbReference type="STRING" id="1297617.IB211_00294"/>
<keyword evidence="4" id="KW-0862">Zinc</keyword>
<dbReference type="InterPro" id="IPR008567">
    <property type="entry name" value="BKACE"/>
</dbReference>